<feature type="chain" id="PRO_5032836430" description="Big-1 domain-containing protein" evidence="1">
    <location>
        <begin position="21"/>
        <end position="748"/>
    </location>
</feature>
<evidence type="ECO:0000313" key="2">
    <source>
        <dbReference type="EMBL" id="MBB6071617.1"/>
    </source>
</evidence>
<dbReference type="Gene3D" id="2.60.40.10">
    <property type="entry name" value="Immunoglobulins"/>
    <property type="match status" value="1"/>
</dbReference>
<keyword evidence="1" id="KW-0732">Signal</keyword>
<proteinExistence type="predicted"/>
<organism evidence="2 3">
    <name type="scientific">Longimicrobium terrae</name>
    <dbReference type="NCBI Taxonomy" id="1639882"/>
    <lineage>
        <taxon>Bacteria</taxon>
        <taxon>Pseudomonadati</taxon>
        <taxon>Gemmatimonadota</taxon>
        <taxon>Longimicrobiia</taxon>
        <taxon>Longimicrobiales</taxon>
        <taxon>Longimicrobiaceae</taxon>
        <taxon>Longimicrobium</taxon>
    </lineage>
</organism>
<protein>
    <recommendedName>
        <fullName evidence="4">Big-1 domain-containing protein</fullName>
    </recommendedName>
</protein>
<reference evidence="2 3" key="1">
    <citation type="submission" date="2020-08" db="EMBL/GenBank/DDBJ databases">
        <title>Genomic Encyclopedia of Type Strains, Phase IV (KMG-IV): sequencing the most valuable type-strain genomes for metagenomic binning, comparative biology and taxonomic classification.</title>
        <authorList>
            <person name="Goeker M."/>
        </authorList>
    </citation>
    <scope>NUCLEOTIDE SEQUENCE [LARGE SCALE GENOMIC DNA]</scope>
    <source>
        <strain evidence="2 3">DSM 29007</strain>
    </source>
</reference>
<keyword evidence="3" id="KW-1185">Reference proteome</keyword>
<accession>A0A841H0S7</accession>
<dbReference type="RefSeq" id="WP_170034894.1">
    <property type="nucleotide sequence ID" value="NZ_JABDTL010000001.1"/>
</dbReference>
<dbReference type="SUPFAM" id="SSF49373">
    <property type="entry name" value="Invasin/intimin cell-adhesion fragments"/>
    <property type="match status" value="1"/>
</dbReference>
<comment type="caution">
    <text evidence="2">The sequence shown here is derived from an EMBL/GenBank/DDBJ whole genome shotgun (WGS) entry which is preliminary data.</text>
</comment>
<dbReference type="InterPro" id="IPR008964">
    <property type="entry name" value="Invasin/intimin_cell_adhesion"/>
</dbReference>
<dbReference type="EMBL" id="JACHIA010000009">
    <property type="protein sequence ID" value="MBB6071617.1"/>
    <property type="molecule type" value="Genomic_DNA"/>
</dbReference>
<evidence type="ECO:0008006" key="4">
    <source>
        <dbReference type="Google" id="ProtNLM"/>
    </source>
</evidence>
<dbReference type="InterPro" id="IPR013783">
    <property type="entry name" value="Ig-like_fold"/>
</dbReference>
<dbReference type="PROSITE" id="PS51257">
    <property type="entry name" value="PROKAR_LIPOPROTEIN"/>
    <property type="match status" value="1"/>
</dbReference>
<dbReference type="AlphaFoldDB" id="A0A841H0S7"/>
<evidence type="ECO:0000313" key="3">
    <source>
        <dbReference type="Proteomes" id="UP000582837"/>
    </source>
</evidence>
<sequence length="748" mass="77346">MSPFARLSLLAACLSLAACADQTPTASPETDEAVTLAGVRCTLSADQSSATCGAPAGRGDVILDGDGPYVQIAMTEVTRQNGVLTANVTLKNLTNKVLGFDGTEHKGVYVYMRTPPTNGVVWIDPRGTATFGSDVARPYEKFTSDLAPGATSRAQEWSFALNGATTFTLDLMVATRVPQEFGSIAADLDSIFTAVGRADVLTAQGLNPYGFPVAAPLRWTSRNPAVLRVDAATGTLQPVTPGLTWVVVQHAADRGFAADSVRVRANPAGPFTTAVTSGDNQAGAPGQPLASPLRVRITDANGAPIPGVVARWRILGSTGGSLLNVTTVTNANGEVEASWTLGSGADSVEVIAPSAASQNRVVFHAQIITATRGFTRVWTGAVSDVWETAGNWAPAGVPTVLDSVVVPVTARSPRASVVTQVRRLVVNTGATLELNTRMSVRSDALVSGQVTGTGVVRMNADTSSVRYQSSVGYVARISGRFPELEVATSVAQPRLSGNVLVARDIRLVSARLILGGNDLRVAGDAYIQGGFVGGPGSTGADSLDVRGNVFVSAGGIGGELGVLLVGGDILQTGGSVRPLNAHVTVLNGPAQQRVNLIDSREGDGNRLVNLRIENTGGLRVDQNLHVIIVDVLNGAPITGSDTLSTRNRLKTNGLVNLPGLVIGTTGGATLTVFPGSYQVLRTHFGGGIIPALPYQNLTVGNTTAGANLRIMGDFRVEGTFNTNGYSVVVDGTYTVAPGGSVVGTVTHN</sequence>
<dbReference type="Proteomes" id="UP000582837">
    <property type="component" value="Unassembled WGS sequence"/>
</dbReference>
<feature type="signal peptide" evidence="1">
    <location>
        <begin position="1"/>
        <end position="20"/>
    </location>
</feature>
<evidence type="ECO:0000256" key="1">
    <source>
        <dbReference type="SAM" id="SignalP"/>
    </source>
</evidence>
<gene>
    <name evidence="2" type="ORF">HNQ61_003245</name>
</gene>
<name>A0A841H0S7_9BACT</name>